<sequence length="226" mass="24849">MYKACIFDLDGTLANTLYSIAGFSNRALHECGYPEIEPERYRRIVGDGVVVQLQRMMDAVCPNGWTPEEEQNVRLLYDRYYNADPMKDIRTYPGMLQLLQALRANGLKTAVFSNKPDSWAQPIIEKLFPAGTFDAVRGKCDGVPRKPAPDGALLLAQTLGVQPAECLYIGDTNTDMQTGANAGMDTVGVLWGFRDRQELEAAHACAVAAEPKEVLQIALHGLQTGV</sequence>
<dbReference type="NCBIfam" id="TIGR01509">
    <property type="entry name" value="HAD-SF-IA-v3"/>
    <property type="match status" value="1"/>
</dbReference>
<dbReference type="AlphaFoldDB" id="A0AA97D7V6"/>
<dbReference type="SUPFAM" id="SSF56784">
    <property type="entry name" value="HAD-like"/>
    <property type="match status" value="1"/>
</dbReference>
<dbReference type="EMBL" id="CP135996">
    <property type="protein sequence ID" value="WOC31954.1"/>
    <property type="molecule type" value="Genomic_DNA"/>
</dbReference>
<dbReference type="Gene3D" id="3.40.50.1000">
    <property type="entry name" value="HAD superfamily/HAD-like"/>
    <property type="match status" value="1"/>
</dbReference>
<dbReference type="PANTHER" id="PTHR43434:SF1">
    <property type="entry name" value="PHOSPHOGLYCOLATE PHOSPHATASE"/>
    <property type="match status" value="1"/>
</dbReference>
<dbReference type="RefSeq" id="WP_275844759.1">
    <property type="nucleotide sequence ID" value="NZ_CP135996.1"/>
</dbReference>
<dbReference type="PRINTS" id="PR00413">
    <property type="entry name" value="HADHALOGNASE"/>
</dbReference>
<dbReference type="GO" id="GO:0008967">
    <property type="term" value="F:phosphoglycolate phosphatase activity"/>
    <property type="evidence" value="ECO:0007669"/>
    <property type="project" value="TreeGrafter"/>
</dbReference>
<dbReference type="Proteomes" id="UP001300604">
    <property type="component" value="Chromosome"/>
</dbReference>
<dbReference type="InterPro" id="IPR041492">
    <property type="entry name" value="HAD_2"/>
</dbReference>
<organism evidence="1 2">
    <name type="scientific">Caproicibacterium argilliputei</name>
    <dbReference type="NCBI Taxonomy" id="3030016"/>
    <lineage>
        <taxon>Bacteria</taxon>
        <taxon>Bacillati</taxon>
        <taxon>Bacillota</taxon>
        <taxon>Clostridia</taxon>
        <taxon>Eubacteriales</taxon>
        <taxon>Oscillospiraceae</taxon>
        <taxon>Caproicibacterium</taxon>
    </lineage>
</organism>
<protein>
    <submittedName>
        <fullName evidence="1">HAD family hydrolase</fullName>
        <ecNumber evidence="1">3.-.-.-</ecNumber>
    </submittedName>
</protein>
<gene>
    <name evidence="1" type="ORF">PXC00_12270</name>
</gene>
<evidence type="ECO:0000313" key="2">
    <source>
        <dbReference type="Proteomes" id="UP001300604"/>
    </source>
</evidence>
<dbReference type="InterPro" id="IPR036412">
    <property type="entry name" value="HAD-like_sf"/>
</dbReference>
<dbReference type="InterPro" id="IPR050155">
    <property type="entry name" value="HAD-like_hydrolase_sf"/>
</dbReference>
<dbReference type="EC" id="3.-.-.-" evidence="1"/>
<dbReference type="InterPro" id="IPR006439">
    <property type="entry name" value="HAD-SF_hydro_IA"/>
</dbReference>
<reference evidence="2" key="1">
    <citation type="submission" date="2024-06" db="EMBL/GenBank/DDBJ databases">
        <title>Caproicibacterium argilliputei sp. nov, a novel caproic acid producing anaerobic bacterium isolated from pit mud.</title>
        <authorList>
            <person name="Zeng C."/>
        </authorList>
    </citation>
    <scope>NUCLEOTIDE SEQUENCE [LARGE SCALE GENOMIC DNA]</scope>
    <source>
        <strain evidence="2">ZCY20-5</strain>
    </source>
</reference>
<dbReference type="NCBIfam" id="TIGR01549">
    <property type="entry name" value="HAD-SF-IA-v1"/>
    <property type="match status" value="1"/>
</dbReference>
<dbReference type="Gene3D" id="1.10.150.240">
    <property type="entry name" value="Putative phosphatase, domain 2"/>
    <property type="match status" value="1"/>
</dbReference>
<reference evidence="1 2" key="2">
    <citation type="submission" date="2024-06" db="EMBL/GenBank/DDBJ databases">
        <title>Caproicibacterium argilliputei sp. nov, a novel caproic acid producing anaerobic bacterium isolated from pit mud.</title>
        <authorList>
            <person name="Xia S."/>
        </authorList>
    </citation>
    <scope>NUCLEOTIDE SEQUENCE [LARGE SCALE GENOMIC DNA]</scope>
    <source>
        <strain evidence="1 2">ZCY20-5</strain>
    </source>
</reference>
<dbReference type="InterPro" id="IPR023198">
    <property type="entry name" value="PGP-like_dom2"/>
</dbReference>
<name>A0AA97D7V6_9FIRM</name>
<dbReference type="SFLD" id="SFLDG01129">
    <property type="entry name" value="C1.5:_HAD__Beta-PGM__Phosphata"/>
    <property type="match status" value="1"/>
</dbReference>
<proteinExistence type="predicted"/>
<evidence type="ECO:0000313" key="1">
    <source>
        <dbReference type="EMBL" id="WOC31954.1"/>
    </source>
</evidence>
<dbReference type="SFLD" id="SFLDG01135">
    <property type="entry name" value="C1.5.6:_HAD__Beta-PGM__Phospha"/>
    <property type="match status" value="1"/>
</dbReference>
<dbReference type="InterPro" id="IPR023214">
    <property type="entry name" value="HAD_sf"/>
</dbReference>
<dbReference type="GO" id="GO:0005829">
    <property type="term" value="C:cytosol"/>
    <property type="evidence" value="ECO:0007669"/>
    <property type="project" value="TreeGrafter"/>
</dbReference>
<dbReference type="PANTHER" id="PTHR43434">
    <property type="entry name" value="PHOSPHOGLYCOLATE PHOSPHATASE"/>
    <property type="match status" value="1"/>
</dbReference>
<dbReference type="SFLD" id="SFLDS00003">
    <property type="entry name" value="Haloacid_Dehalogenase"/>
    <property type="match status" value="1"/>
</dbReference>
<dbReference type="GO" id="GO:0006281">
    <property type="term" value="P:DNA repair"/>
    <property type="evidence" value="ECO:0007669"/>
    <property type="project" value="TreeGrafter"/>
</dbReference>
<keyword evidence="2" id="KW-1185">Reference proteome</keyword>
<reference evidence="2" key="3">
    <citation type="submission" date="2024-06" db="EMBL/GenBank/DDBJ databases">
        <authorList>
            <person name="Zeng C."/>
        </authorList>
    </citation>
    <scope>NUCLEOTIDE SEQUENCE [LARGE SCALE GENOMIC DNA]</scope>
    <source>
        <strain evidence="2">ZCY20-5</strain>
    </source>
</reference>
<dbReference type="KEGG" id="carl:PXC00_12270"/>
<accession>A0AA97D7V6</accession>
<keyword evidence="1" id="KW-0378">Hydrolase</keyword>
<dbReference type="Pfam" id="PF13419">
    <property type="entry name" value="HAD_2"/>
    <property type="match status" value="1"/>
</dbReference>